<dbReference type="HOGENOM" id="CLU_009568_2_0_1"/>
<name>A0A0C2STF6_AMAMK</name>
<proteinExistence type="predicted"/>
<organism evidence="1 2">
    <name type="scientific">Amanita muscaria (strain Koide BX008)</name>
    <dbReference type="NCBI Taxonomy" id="946122"/>
    <lineage>
        <taxon>Eukaryota</taxon>
        <taxon>Fungi</taxon>
        <taxon>Dikarya</taxon>
        <taxon>Basidiomycota</taxon>
        <taxon>Agaricomycotina</taxon>
        <taxon>Agaricomycetes</taxon>
        <taxon>Agaricomycetidae</taxon>
        <taxon>Agaricales</taxon>
        <taxon>Pluteineae</taxon>
        <taxon>Amanitaceae</taxon>
        <taxon>Amanita</taxon>
    </lineage>
</organism>
<dbReference type="STRING" id="946122.A0A0C2STF6"/>
<dbReference type="PANTHER" id="PTHR33266:SF1">
    <property type="entry name" value="F-BOX DOMAIN-CONTAINING PROTEIN"/>
    <property type="match status" value="1"/>
</dbReference>
<keyword evidence="2" id="KW-1185">Reference proteome</keyword>
<reference evidence="1 2" key="1">
    <citation type="submission" date="2014-04" db="EMBL/GenBank/DDBJ databases">
        <title>Evolutionary Origins and Diversification of the Mycorrhizal Mutualists.</title>
        <authorList>
            <consortium name="DOE Joint Genome Institute"/>
            <consortium name="Mycorrhizal Genomics Consortium"/>
            <person name="Kohler A."/>
            <person name="Kuo A."/>
            <person name="Nagy L.G."/>
            <person name="Floudas D."/>
            <person name="Copeland A."/>
            <person name="Barry K.W."/>
            <person name="Cichocki N."/>
            <person name="Veneault-Fourrey C."/>
            <person name="LaButti K."/>
            <person name="Lindquist E.A."/>
            <person name="Lipzen A."/>
            <person name="Lundell T."/>
            <person name="Morin E."/>
            <person name="Murat C."/>
            <person name="Riley R."/>
            <person name="Ohm R."/>
            <person name="Sun H."/>
            <person name="Tunlid A."/>
            <person name="Henrissat B."/>
            <person name="Grigoriev I.V."/>
            <person name="Hibbett D.S."/>
            <person name="Martin F."/>
        </authorList>
    </citation>
    <scope>NUCLEOTIDE SEQUENCE [LARGE SCALE GENOMIC DNA]</scope>
    <source>
        <strain evidence="1 2">Koide BX008</strain>
    </source>
</reference>
<dbReference type="PANTHER" id="PTHR33266">
    <property type="entry name" value="CHROMOSOME 15, WHOLE GENOME SHOTGUN SEQUENCE"/>
    <property type="match status" value="1"/>
</dbReference>
<evidence type="ECO:0000313" key="1">
    <source>
        <dbReference type="EMBL" id="KIL66650.1"/>
    </source>
</evidence>
<dbReference type="EMBL" id="KN818235">
    <property type="protein sequence ID" value="KIL66650.1"/>
    <property type="molecule type" value="Genomic_DNA"/>
</dbReference>
<gene>
    <name evidence="1" type="ORF">M378DRAFT_10017</name>
</gene>
<sequence length="814" mass="91509">MPGVIWLMYLTRELSKTGLENWVIASPNLPDSRDIVVMGFNNEELQQWKSGMQTGVEKNDWVGLIKHPKLRRIRKVPNDVHIPVIIGLGLENAVICAFNLPYYGGSHTLLLRVIDELHALPIERKHTNIVPIVQSSGTGKSKTVDEVAKMRILFPLCIREHIGEICFAYPPTDRVVHDHLLRAVGTKNVGKCKQYFRSFLSALFTLAHLQGQKLFPGGKKVSYESMVMTFRGFFAEPLQRIEFYEAVVRKAQESPDTTRTSVWNSLKELTDGLKDRCVKWLPTTQCPILISIDEVHAVSSTLFVVVLMIGRTPFITLSTNLSGIKETASSMRGRTLPAPVTELPFDVYVINQPLTPSQATLASVGSLGFTAKFGRPLFYSSYLSRKDLPNIVEGIMRNVREKLSGRVWPPTARVDTIDASSIAVLSVRLHLDLSLATAYGKPYEEELVRNHLRLLYSVHENRETFVTGTSPEPLIAEASAQILNHSLMTHRFENDGPYMDLWSLLGKFVDDGLASEGAVVELIGRALSISAMDRAINRLSEVCELKYQTPVAVTDYYKALLTDEAWDVLRQSLPANRARLNHDSATKTFEDAFQDAYFHFSHWAKANDTFPLRDTLAWALWLRGSAVYLQPNQERTDRMVPIYFSTRGKVSPDTMSLNLEQDRMGPADPANIDIQSAEALQIFSHEKLPYIAVVHRYAVTKNQGIFVTPTSYDLRRQTSNDSIDSEESEAPRYQIVLQGLSAYDITGTTRTSIQAMINHVQKSPISLVYQLLDGVQLQGTEQLPALPPQARRGSQHSLTRRIFLVQVLPYDCVK</sequence>
<protein>
    <submittedName>
        <fullName evidence="1">Uncharacterized protein</fullName>
    </submittedName>
</protein>
<evidence type="ECO:0000313" key="2">
    <source>
        <dbReference type="Proteomes" id="UP000054549"/>
    </source>
</evidence>
<accession>A0A0C2STF6</accession>
<dbReference type="OrthoDB" id="3270019at2759"/>
<dbReference type="InParanoid" id="A0A0C2STF6"/>
<dbReference type="Proteomes" id="UP000054549">
    <property type="component" value="Unassembled WGS sequence"/>
</dbReference>
<dbReference type="AlphaFoldDB" id="A0A0C2STF6"/>